<feature type="region of interest" description="Disordered" evidence="1">
    <location>
        <begin position="79"/>
        <end position="99"/>
    </location>
</feature>
<accession>A0A2A5KQM2</accession>
<protein>
    <submittedName>
        <fullName evidence="3">Uncharacterized protein</fullName>
    </submittedName>
</protein>
<dbReference type="RefSeq" id="WP_009996210.1">
    <property type="nucleotide sequence ID" value="NZ_CP104152.1"/>
</dbReference>
<keyword evidence="4" id="KW-1185">Reference proteome</keyword>
<keyword evidence="2" id="KW-0812">Transmembrane</keyword>
<comment type="caution">
    <text evidence="3">The sequence shown here is derived from an EMBL/GenBank/DDBJ whole genome shotgun (WGS) entry which is preliminary data.</text>
</comment>
<keyword evidence="2" id="KW-0472">Membrane</keyword>
<sequence length="99" mass="10786">MLKSALVVVAISIAAGATIRAWAFATFAFLLVVALGAVILLKGSSFSDAIAYCLQALVLMEVSYLAGLFAYSLWEHMRKRRKRNSVAERDPMTGKRPHG</sequence>
<gene>
    <name evidence="3" type="ORF">CPT34_20405</name>
</gene>
<reference evidence="3 4" key="1">
    <citation type="submission" date="2017-09" db="EMBL/GenBank/DDBJ databases">
        <title>Comparative genomics of rhizobia isolated from Phaseolus vulgaris in China.</title>
        <authorList>
            <person name="Tong W."/>
        </authorList>
    </citation>
    <scope>NUCLEOTIDE SEQUENCE [LARGE SCALE GENOMIC DNA]</scope>
    <source>
        <strain evidence="3 4">L101</strain>
    </source>
</reference>
<feature type="transmembrane region" description="Helical" evidence="2">
    <location>
        <begin position="21"/>
        <end position="43"/>
    </location>
</feature>
<dbReference type="EMBL" id="NXDM01000020">
    <property type="protein sequence ID" value="PCK79328.1"/>
    <property type="molecule type" value="Genomic_DNA"/>
</dbReference>
<evidence type="ECO:0000256" key="1">
    <source>
        <dbReference type="SAM" id="MobiDB-lite"/>
    </source>
</evidence>
<feature type="transmembrane region" description="Helical" evidence="2">
    <location>
        <begin position="49"/>
        <end position="74"/>
    </location>
</feature>
<dbReference type="Proteomes" id="UP000218807">
    <property type="component" value="Unassembled WGS sequence"/>
</dbReference>
<proteinExistence type="predicted"/>
<evidence type="ECO:0000256" key="2">
    <source>
        <dbReference type="SAM" id="Phobius"/>
    </source>
</evidence>
<name>A0A2A5KQM2_9HYPH</name>
<keyword evidence="2" id="KW-1133">Transmembrane helix</keyword>
<evidence type="ECO:0000313" key="4">
    <source>
        <dbReference type="Proteomes" id="UP000218807"/>
    </source>
</evidence>
<dbReference type="AlphaFoldDB" id="A0A2A5KQM2"/>
<organism evidence="3 4">
    <name type="scientific">Rhizobium sophoriradicis</name>
    <dbReference type="NCBI Taxonomy" id="1535245"/>
    <lineage>
        <taxon>Bacteria</taxon>
        <taxon>Pseudomonadati</taxon>
        <taxon>Pseudomonadota</taxon>
        <taxon>Alphaproteobacteria</taxon>
        <taxon>Hyphomicrobiales</taxon>
        <taxon>Rhizobiaceae</taxon>
        <taxon>Rhizobium/Agrobacterium group</taxon>
        <taxon>Rhizobium</taxon>
    </lineage>
</organism>
<evidence type="ECO:0000313" key="3">
    <source>
        <dbReference type="EMBL" id="PCK79328.1"/>
    </source>
</evidence>